<evidence type="ECO:0000256" key="12">
    <source>
        <dbReference type="HAMAP-Rule" id="MF_00115"/>
    </source>
</evidence>
<evidence type="ECO:0000256" key="7">
    <source>
        <dbReference type="ARBA" id="ARBA00022692"/>
    </source>
</evidence>
<evidence type="ECO:0000256" key="2">
    <source>
        <dbReference type="ARBA" id="ARBA00007254"/>
    </source>
</evidence>
<dbReference type="GO" id="GO:0005886">
    <property type="term" value="C:plasma membrane"/>
    <property type="evidence" value="ECO:0007669"/>
    <property type="project" value="UniProtKB-SubCell"/>
</dbReference>
<dbReference type="AlphaFoldDB" id="A0A1M6VMS6"/>
<evidence type="ECO:0000256" key="4">
    <source>
        <dbReference type="ARBA" id="ARBA00022448"/>
    </source>
</evidence>
<comment type="subunit">
    <text evidence="3 12">Homopentamer.</text>
</comment>
<evidence type="ECO:0000256" key="8">
    <source>
        <dbReference type="ARBA" id="ARBA00022989"/>
    </source>
</evidence>
<dbReference type="NCBIfam" id="NF010557">
    <property type="entry name" value="PRK13952.1"/>
    <property type="match status" value="1"/>
</dbReference>
<reference evidence="13 14" key="1">
    <citation type="submission" date="2016-11" db="EMBL/GenBank/DDBJ databases">
        <authorList>
            <person name="Jaros S."/>
            <person name="Januszkiewicz K."/>
            <person name="Wedrychowicz H."/>
        </authorList>
    </citation>
    <scope>NUCLEOTIDE SEQUENCE [LARGE SCALE GENOMIC DNA]</scope>
    <source>
        <strain evidence="13 14">KHT3</strain>
    </source>
</reference>
<dbReference type="Pfam" id="PF01741">
    <property type="entry name" value="MscL"/>
    <property type="match status" value="1"/>
</dbReference>
<dbReference type="Gene3D" id="1.10.1200.120">
    <property type="entry name" value="Large-conductance mechanosensitive channel, MscL, domain 1"/>
    <property type="match status" value="1"/>
</dbReference>
<evidence type="ECO:0000256" key="6">
    <source>
        <dbReference type="ARBA" id="ARBA00022519"/>
    </source>
</evidence>
<accession>A0A1M6VMS6</accession>
<sequence>MGFIKEFKEFAMKGNVMDMAVGVIIGGAFGKIVTSLVGDVLMPVISLATGGIDFTNLFINLSDDVKYKTLAEAQEAGASVFAYGQFLQNILDFVIIAFCIFMMLKGINKLNRKKEEPAPEPEAPKAPTQEELLAEIRDLLKNK</sequence>
<gene>
    <name evidence="12" type="primary">mscL</name>
    <name evidence="13" type="ORF">SAMN05216463_11356</name>
</gene>
<keyword evidence="11 12" id="KW-0407">Ion channel</keyword>
<comment type="similarity">
    <text evidence="2 12">Belongs to the MscL family.</text>
</comment>
<evidence type="ECO:0000256" key="10">
    <source>
        <dbReference type="ARBA" id="ARBA00023136"/>
    </source>
</evidence>
<dbReference type="GO" id="GO:0008381">
    <property type="term" value="F:mechanosensitive monoatomic ion channel activity"/>
    <property type="evidence" value="ECO:0007669"/>
    <property type="project" value="UniProtKB-UniRule"/>
</dbReference>
<dbReference type="InterPro" id="IPR037673">
    <property type="entry name" value="MSC/AndL"/>
</dbReference>
<evidence type="ECO:0000313" key="14">
    <source>
        <dbReference type="Proteomes" id="UP000184130"/>
    </source>
</evidence>
<dbReference type="EMBL" id="FRBD01000013">
    <property type="protein sequence ID" value="SHK82812.1"/>
    <property type="molecule type" value="Genomic_DNA"/>
</dbReference>
<evidence type="ECO:0000256" key="5">
    <source>
        <dbReference type="ARBA" id="ARBA00022475"/>
    </source>
</evidence>
<dbReference type="OrthoDB" id="9810350at2"/>
<dbReference type="InterPro" id="IPR001185">
    <property type="entry name" value="MS_channel"/>
</dbReference>
<evidence type="ECO:0000256" key="3">
    <source>
        <dbReference type="ARBA" id="ARBA00011255"/>
    </source>
</evidence>
<dbReference type="InterPro" id="IPR036019">
    <property type="entry name" value="MscL_channel"/>
</dbReference>
<dbReference type="Proteomes" id="UP000184130">
    <property type="component" value="Unassembled WGS sequence"/>
</dbReference>
<keyword evidence="6" id="KW-0997">Cell inner membrane</keyword>
<feature type="transmembrane region" description="Helical" evidence="12">
    <location>
        <begin position="86"/>
        <end position="104"/>
    </location>
</feature>
<protein>
    <recommendedName>
        <fullName evidence="12">Large-conductance mechanosensitive channel</fullName>
    </recommendedName>
</protein>
<comment type="subcellular location">
    <subcellularLocation>
        <location evidence="1 12">Cell membrane</location>
        <topology evidence="1 12">Multi-pass membrane protein</topology>
    </subcellularLocation>
</comment>
<keyword evidence="10 12" id="KW-0472">Membrane</keyword>
<dbReference type="InterPro" id="IPR019823">
    <property type="entry name" value="Mechanosensitive_channel_CS"/>
</dbReference>
<evidence type="ECO:0000313" key="13">
    <source>
        <dbReference type="EMBL" id="SHK82812.1"/>
    </source>
</evidence>
<keyword evidence="7 12" id="KW-0812">Transmembrane</keyword>
<keyword evidence="4 12" id="KW-0813">Transport</keyword>
<dbReference type="SUPFAM" id="SSF81330">
    <property type="entry name" value="Gated mechanosensitive channel"/>
    <property type="match status" value="1"/>
</dbReference>
<dbReference type="PANTHER" id="PTHR30266">
    <property type="entry name" value="MECHANOSENSITIVE CHANNEL MSCL"/>
    <property type="match status" value="1"/>
</dbReference>
<keyword evidence="9 12" id="KW-0406">Ion transport</keyword>
<dbReference type="PANTHER" id="PTHR30266:SF2">
    <property type="entry name" value="LARGE-CONDUCTANCE MECHANOSENSITIVE CHANNEL"/>
    <property type="match status" value="1"/>
</dbReference>
<organism evidence="13 14">
    <name type="scientific">Xylanibacter ruminicola</name>
    <name type="common">Prevotella ruminicola</name>
    <dbReference type="NCBI Taxonomy" id="839"/>
    <lineage>
        <taxon>Bacteria</taxon>
        <taxon>Pseudomonadati</taxon>
        <taxon>Bacteroidota</taxon>
        <taxon>Bacteroidia</taxon>
        <taxon>Bacteroidales</taxon>
        <taxon>Prevotellaceae</taxon>
        <taxon>Xylanibacter</taxon>
    </lineage>
</organism>
<evidence type="ECO:0000256" key="9">
    <source>
        <dbReference type="ARBA" id="ARBA00023065"/>
    </source>
</evidence>
<keyword evidence="5 12" id="KW-1003">Cell membrane</keyword>
<feature type="transmembrane region" description="Helical" evidence="12">
    <location>
        <begin position="20"/>
        <end position="38"/>
    </location>
</feature>
<proteinExistence type="inferred from homology"/>
<evidence type="ECO:0000256" key="1">
    <source>
        <dbReference type="ARBA" id="ARBA00004651"/>
    </source>
</evidence>
<dbReference type="HAMAP" id="MF_00115">
    <property type="entry name" value="MscL"/>
    <property type="match status" value="1"/>
</dbReference>
<dbReference type="PRINTS" id="PR01264">
    <property type="entry name" value="MECHCHANNEL"/>
</dbReference>
<dbReference type="NCBIfam" id="NF001843">
    <property type="entry name" value="PRK00567.1-4"/>
    <property type="match status" value="1"/>
</dbReference>
<evidence type="ECO:0000256" key="11">
    <source>
        <dbReference type="ARBA" id="ARBA00023303"/>
    </source>
</evidence>
<dbReference type="FunFam" id="1.10.1200.120:FF:000001">
    <property type="entry name" value="Large-conductance mechanosensitive channel"/>
    <property type="match status" value="1"/>
</dbReference>
<name>A0A1M6VMS6_XYLRU</name>
<dbReference type="PROSITE" id="PS01327">
    <property type="entry name" value="MSCL"/>
    <property type="match status" value="1"/>
</dbReference>
<comment type="function">
    <text evidence="12">Channel that opens in response to stretch forces in the membrane lipid bilayer. May participate in the regulation of osmotic pressure changes within the cell.</text>
</comment>
<keyword evidence="8 12" id="KW-1133">Transmembrane helix</keyword>
<dbReference type="RefSeq" id="WP_073208812.1">
    <property type="nucleotide sequence ID" value="NZ_FRBD01000013.1"/>
</dbReference>
<dbReference type="NCBIfam" id="TIGR00220">
    <property type="entry name" value="mscL"/>
    <property type="match status" value="1"/>
</dbReference>